<evidence type="ECO:0000313" key="3">
    <source>
        <dbReference type="EMBL" id="MBC5654546.1"/>
    </source>
</evidence>
<dbReference type="Gene3D" id="3.40.630.10">
    <property type="entry name" value="Zn peptidases"/>
    <property type="match status" value="1"/>
</dbReference>
<evidence type="ECO:0000313" key="4">
    <source>
        <dbReference type="Proteomes" id="UP000621237"/>
    </source>
</evidence>
<dbReference type="Proteomes" id="UP000621237">
    <property type="component" value="Unassembled WGS sequence"/>
</dbReference>
<dbReference type="PANTHER" id="PTHR12147:SF26">
    <property type="entry name" value="PEPTIDASE M28 DOMAIN-CONTAINING PROTEIN"/>
    <property type="match status" value="1"/>
</dbReference>
<protein>
    <submittedName>
        <fullName evidence="3">M28 family peptidase</fullName>
    </submittedName>
</protein>
<dbReference type="InterPro" id="IPR007484">
    <property type="entry name" value="Peptidase_M28"/>
</dbReference>
<dbReference type="Pfam" id="PF04389">
    <property type="entry name" value="Peptidase_M28"/>
    <property type="match status" value="1"/>
</dbReference>
<proteinExistence type="predicted"/>
<feature type="domain" description="Peptidase M28" evidence="2">
    <location>
        <begin position="213"/>
        <end position="403"/>
    </location>
</feature>
<dbReference type="RefSeq" id="WP_022211847.1">
    <property type="nucleotide sequence ID" value="NZ_JACOOV010000012.1"/>
</dbReference>
<name>A0ABR7EN04_9FIRM</name>
<sequence length="450" mass="50609">MKKKIFYFSTLLITILCLFTCIALNDHIYNFNAENVVKNIKYLSSSSFEGRRSGSDENLLAGEIIKNKFKDLKLSPYKNTYIEEFITTCPVKTDETVYFKIFDDNGSEYLKYGEDYKEDMINFNANSFTFSNKDKINIFSTSIEVSNDEGTLLFYLSQNDDLSFRSSFMCELRFDLVIALSSKGYNKIIDALKNGKTLTTYIPFKNADKNLVNIQGIIEGSDQSLAPLILTAHFDHLGSDSQNNIYYGALDNASGTSFLLELANTLSTFGKPKRSIIFVALNAEELGLKGSNFFAENNYFDIKNSKVINFDMIGAKDCPITFIQGVAFKGNSSNILNSLSNICSNDSIEYLVEYENSSDHASFNELGIDALTICHSDTSHIHTPTDTVDYIDTDAINTVYKVVNKEIKKDCYSTVTTFIYSRKSINLLLIILLALIIIGILNTKPFKKAK</sequence>
<dbReference type="EMBL" id="JACOOV010000012">
    <property type="protein sequence ID" value="MBC5654546.1"/>
    <property type="molecule type" value="Genomic_DNA"/>
</dbReference>
<dbReference type="PANTHER" id="PTHR12147">
    <property type="entry name" value="METALLOPEPTIDASE M28 FAMILY MEMBER"/>
    <property type="match status" value="1"/>
</dbReference>
<dbReference type="SUPFAM" id="SSF53187">
    <property type="entry name" value="Zn-dependent exopeptidases"/>
    <property type="match status" value="1"/>
</dbReference>
<dbReference type="InterPro" id="IPR045175">
    <property type="entry name" value="M28_fam"/>
</dbReference>
<evidence type="ECO:0000256" key="1">
    <source>
        <dbReference type="SAM" id="Phobius"/>
    </source>
</evidence>
<reference evidence="3 4" key="1">
    <citation type="submission" date="2020-08" db="EMBL/GenBank/DDBJ databases">
        <title>Genome public.</title>
        <authorList>
            <person name="Liu C."/>
            <person name="Sun Q."/>
        </authorList>
    </citation>
    <scope>NUCLEOTIDE SEQUENCE [LARGE SCALE GENOMIC DNA]</scope>
    <source>
        <strain evidence="3 4">M16</strain>
    </source>
</reference>
<keyword evidence="1" id="KW-0812">Transmembrane</keyword>
<feature type="transmembrane region" description="Helical" evidence="1">
    <location>
        <begin position="425"/>
        <end position="443"/>
    </location>
</feature>
<gene>
    <name evidence="3" type="ORF">H8R98_08465</name>
</gene>
<evidence type="ECO:0000259" key="2">
    <source>
        <dbReference type="Pfam" id="PF04389"/>
    </source>
</evidence>
<keyword evidence="1" id="KW-1133">Transmembrane helix</keyword>
<organism evidence="3 4">
    <name type="scientific">Blautia lenta</name>
    <dbReference type="NCBI Taxonomy" id="2763029"/>
    <lineage>
        <taxon>Bacteria</taxon>
        <taxon>Bacillati</taxon>
        <taxon>Bacillota</taxon>
        <taxon>Clostridia</taxon>
        <taxon>Lachnospirales</taxon>
        <taxon>Lachnospiraceae</taxon>
        <taxon>Blautia</taxon>
    </lineage>
</organism>
<keyword evidence="1" id="KW-0472">Membrane</keyword>
<accession>A0ABR7EN04</accession>
<keyword evidence="4" id="KW-1185">Reference proteome</keyword>
<comment type="caution">
    <text evidence="3">The sequence shown here is derived from an EMBL/GenBank/DDBJ whole genome shotgun (WGS) entry which is preliminary data.</text>
</comment>